<protein>
    <recommendedName>
        <fullName evidence="8">Cytochrome b561 and DOMON domain-containing protein</fullName>
    </recommendedName>
</protein>
<evidence type="ECO:0000256" key="5">
    <source>
        <dbReference type="ARBA" id="ARBA00022982"/>
    </source>
</evidence>
<evidence type="ECO:0000256" key="3">
    <source>
        <dbReference type="ARBA" id="ARBA00022692"/>
    </source>
</evidence>
<feature type="transmembrane region" description="Helical" evidence="10">
    <location>
        <begin position="311"/>
        <end position="332"/>
    </location>
</feature>
<dbReference type="PROSITE" id="PS50836">
    <property type="entry name" value="DOMON"/>
    <property type="match status" value="1"/>
</dbReference>
<evidence type="ECO:0000256" key="4">
    <source>
        <dbReference type="ARBA" id="ARBA00022729"/>
    </source>
</evidence>
<accession>A0A835D6B8</accession>
<feature type="domain" description="DOMON" evidence="12">
    <location>
        <begin position="46"/>
        <end position="160"/>
    </location>
</feature>
<feature type="chain" id="PRO_5032944921" description="Cytochrome b561 and DOMON domain-containing protein" evidence="11">
    <location>
        <begin position="24"/>
        <end position="396"/>
    </location>
</feature>
<keyword evidence="5 8" id="KW-0249">Electron transport</keyword>
<evidence type="ECO:0000313" key="15">
    <source>
        <dbReference type="Proteomes" id="UP000655225"/>
    </source>
</evidence>
<evidence type="ECO:0000256" key="1">
    <source>
        <dbReference type="ARBA" id="ARBA00004370"/>
    </source>
</evidence>
<dbReference type="OrthoDB" id="2419613at2759"/>
<evidence type="ECO:0000256" key="6">
    <source>
        <dbReference type="ARBA" id="ARBA00022989"/>
    </source>
</evidence>
<dbReference type="SMART" id="SM00665">
    <property type="entry name" value="B561"/>
    <property type="match status" value="1"/>
</dbReference>
<dbReference type="OMA" id="GNIYHHT"/>
<feature type="binding site" description="axial binding residue" evidence="9">
    <location>
        <position position="286"/>
    </location>
    <ligand>
        <name>heme b</name>
        <dbReference type="ChEBI" id="CHEBI:60344"/>
        <label>1</label>
    </ligand>
    <ligandPart>
        <name>Fe</name>
        <dbReference type="ChEBI" id="CHEBI:18248"/>
    </ligandPart>
</feature>
<dbReference type="PROSITE" id="PS51257">
    <property type="entry name" value="PROKAR_LIPOPROTEIN"/>
    <property type="match status" value="1"/>
</dbReference>
<keyword evidence="3 10" id="KW-0812">Transmembrane</keyword>
<dbReference type="PIRSF" id="PIRSF037471">
    <property type="entry name" value="UCP037471"/>
    <property type="match status" value="1"/>
</dbReference>
<keyword evidence="15" id="KW-1185">Reference proteome</keyword>
<evidence type="ECO:0000313" key="14">
    <source>
        <dbReference type="EMBL" id="KAF8391651.1"/>
    </source>
</evidence>
<dbReference type="CDD" id="cd09629">
    <property type="entry name" value="DOMON_CIL1_like"/>
    <property type="match status" value="1"/>
</dbReference>
<feature type="transmembrane region" description="Helical" evidence="10">
    <location>
        <begin position="344"/>
        <end position="368"/>
    </location>
</feature>
<dbReference type="Pfam" id="PF04526">
    <property type="entry name" value="DUF568"/>
    <property type="match status" value="1"/>
</dbReference>
<dbReference type="PANTHER" id="PTHR23130:SF167">
    <property type="entry name" value="CYTOCHROME B561 AND DOMON DOMAIN-CONTAINING PROTEIN"/>
    <property type="match status" value="1"/>
</dbReference>
<feature type="binding site" description="axial binding residue" evidence="9">
    <location>
        <position position="217"/>
    </location>
    <ligand>
        <name>heme b</name>
        <dbReference type="ChEBI" id="CHEBI:60344"/>
        <label>1</label>
    </ligand>
    <ligandPart>
        <name>Fe</name>
        <dbReference type="ChEBI" id="CHEBI:18248"/>
    </ligandPart>
</feature>
<feature type="binding site" description="axial binding residue" evidence="9">
    <location>
        <position position="313"/>
    </location>
    <ligand>
        <name>heme b</name>
        <dbReference type="ChEBI" id="CHEBI:60344"/>
        <label>1</label>
    </ligand>
    <ligandPart>
        <name>Fe</name>
        <dbReference type="ChEBI" id="CHEBI:18248"/>
    </ligandPart>
</feature>
<evidence type="ECO:0000259" key="12">
    <source>
        <dbReference type="PROSITE" id="PS50836"/>
    </source>
</evidence>
<proteinExistence type="predicted"/>
<reference evidence="14 15" key="1">
    <citation type="submission" date="2020-04" db="EMBL/GenBank/DDBJ databases">
        <title>Plant Genome Project.</title>
        <authorList>
            <person name="Zhang R.-G."/>
        </authorList>
    </citation>
    <scope>NUCLEOTIDE SEQUENCE [LARGE SCALE GENOMIC DNA]</scope>
    <source>
        <strain evidence="14">YNK0</strain>
        <tissue evidence="14">Leaf</tissue>
    </source>
</reference>
<dbReference type="InterPro" id="IPR006593">
    <property type="entry name" value="Cyt_b561/ferric_Rdtase_TM"/>
</dbReference>
<comment type="caution">
    <text evidence="14">The sequence shown here is derived from an EMBL/GenBank/DDBJ whole genome shotgun (WGS) entry which is preliminary data.</text>
</comment>
<keyword evidence="6 10" id="KW-1133">Transmembrane helix</keyword>
<keyword evidence="2 8" id="KW-0813">Transport</keyword>
<keyword evidence="7 8" id="KW-0472">Membrane</keyword>
<dbReference type="InterPro" id="IPR005018">
    <property type="entry name" value="DOMON_domain"/>
</dbReference>
<evidence type="ECO:0000256" key="2">
    <source>
        <dbReference type="ARBA" id="ARBA00022448"/>
    </source>
</evidence>
<evidence type="ECO:0000256" key="7">
    <source>
        <dbReference type="ARBA" id="ARBA00023136"/>
    </source>
</evidence>
<dbReference type="EMBL" id="JABCRI010000017">
    <property type="protein sequence ID" value="KAF8391651.1"/>
    <property type="molecule type" value="Genomic_DNA"/>
</dbReference>
<keyword evidence="4 11" id="KW-0732">Signal</keyword>
<comment type="cofactor">
    <cofactor evidence="8">
        <name>heme b</name>
        <dbReference type="ChEBI" id="CHEBI:60344"/>
    </cofactor>
    <text evidence="8">Binds 2 heme b groups non-covalently.</text>
</comment>
<feature type="binding site" description="axial binding residue" evidence="9">
    <location>
        <position position="253"/>
    </location>
    <ligand>
        <name>heme b</name>
        <dbReference type="ChEBI" id="CHEBI:60344"/>
        <label>1</label>
    </ligand>
    <ligandPart>
        <name>Fe</name>
        <dbReference type="ChEBI" id="CHEBI:18248"/>
    </ligandPart>
</feature>
<evidence type="ECO:0000256" key="11">
    <source>
        <dbReference type="SAM" id="SignalP"/>
    </source>
</evidence>
<dbReference type="InterPro" id="IPR017214">
    <property type="entry name" value="UCP037471"/>
</dbReference>
<organism evidence="14 15">
    <name type="scientific">Tetracentron sinense</name>
    <name type="common">Spur-leaf</name>
    <dbReference type="NCBI Taxonomy" id="13715"/>
    <lineage>
        <taxon>Eukaryota</taxon>
        <taxon>Viridiplantae</taxon>
        <taxon>Streptophyta</taxon>
        <taxon>Embryophyta</taxon>
        <taxon>Tracheophyta</taxon>
        <taxon>Spermatophyta</taxon>
        <taxon>Magnoliopsida</taxon>
        <taxon>Trochodendrales</taxon>
        <taxon>Trochodendraceae</taxon>
        <taxon>Tetracentron</taxon>
    </lineage>
</organism>
<keyword evidence="9" id="KW-0479">Metal-binding</keyword>
<dbReference type="GO" id="GO:0016020">
    <property type="term" value="C:membrane"/>
    <property type="evidence" value="ECO:0007669"/>
    <property type="project" value="UniProtKB-SubCell"/>
</dbReference>
<dbReference type="Proteomes" id="UP000655225">
    <property type="component" value="Unassembled WGS sequence"/>
</dbReference>
<evidence type="ECO:0000256" key="10">
    <source>
        <dbReference type="SAM" id="Phobius"/>
    </source>
</evidence>
<feature type="domain" description="Cytochrome b561" evidence="13">
    <location>
        <begin position="174"/>
        <end position="368"/>
    </location>
</feature>
<dbReference type="CDD" id="cd08760">
    <property type="entry name" value="Cyt_b561_FRRS1_like"/>
    <property type="match status" value="1"/>
</dbReference>
<evidence type="ECO:0000259" key="13">
    <source>
        <dbReference type="PROSITE" id="PS50939"/>
    </source>
</evidence>
<evidence type="ECO:0000256" key="8">
    <source>
        <dbReference type="PIRNR" id="PIRNR037471"/>
    </source>
</evidence>
<dbReference type="GO" id="GO:0046872">
    <property type="term" value="F:metal ion binding"/>
    <property type="evidence" value="ECO:0007669"/>
    <property type="project" value="UniProtKB-KW"/>
</dbReference>
<keyword evidence="9" id="KW-0408">Iron</keyword>
<evidence type="ECO:0000256" key="9">
    <source>
        <dbReference type="PIRSR" id="PIRSR037471-1"/>
    </source>
</evidence>
<name>A0A835D6B8_TETSI</name>
<dbReference type="PANTHER" id="PTHR23130">
    <property type="entry name" value="CYTOCHROME B561 AND DOMON DOMAIN-CONTAINING PROTEIN"/>
    <property type="match status" value="1"/>
</dbReference>
<dbReference type="AlphaFoldDB" id="A0A835D6B8"/>
<dbReference type="Gene3D" id="1.20.120.1770">
    <property type="match status" value="1"/>
</dbReference>
<gene>
    <name evidence="14" type="ORF">HHK36_023958</name>
</gene>
<comment type="subcellular location">
    <subcellularLocation>
        <location evidence="1">Membrane</location>
    </subcellularLocation>
</comment>
<dbReference type="PROSITE" id="PS50939">
    <property type="entry name" value="CYTOCHROME_B561"/>
    <property type="match status" value="1"/>
</dbReference>
<dbReference type="InterPro" id="IPR045265">
    <property type="entry name" value="AIR12_DOMON"/>
</dbReference>
<sequence>MAKFLGPVLFCYVLVSLFLSSSAQSCGNYAFSSNKVFSSCNDLPVLNSFLHWNYNTTSGTVQIAYRQTGVTSFQWIAWAINPNATGMEGSQALVAYQSSEGNLTAYTSPVTNYSTKLEKGDLSFAVSDLSAVFANNEMIIFATVELPNNTTTVNQAWQEGPLDGKTPGTHARSGANLISMGTLDFLSGQTAATGGGNSKARKRNVSGSISAKPLEVHGVLNAISWGTLMPLGALIARYLRVFKSADPAWFYIHVTCQSSAYIIGVAGWATGLKLGSDSSGIHYDAHRNIGIALFCLGTLQKDHKSRFYWNIYHHSIGYLVIILSIVNIFKGLDILDPEKKWKKAYIAILVILSFKVVLLEAYTWYIVLKRKRSTGSEKTLYPINGVYEYGARPRVV</sequence>
<feature type="signal peptide" evidence="11">
    <location>
        <begin position="1"/>
        <end position="23"/>
    </location>
</feature>